<sequence>MSSVCTRAEEVVGNRDLLQRVFRLVLGGKGDSSGVVPLHFQHAHNWGQLLLVNHFWKDVGAELAATASLSVTFESEEGLVRATSGEFNVKECHADLVGTAKWLSLLRKSSLSTCLRSATLDEYSVVRDDALLFFEESCNEGAFPELDTMYFRRIIPSQLMLPSQITRVGLKEIRPPYGSLPAGASGQFYVKLRRLDVLDSLEVIYVPMSSYSMRLHAVRLTELLFIPRLCNLRIVVPGLYDEADAASFLGPIFMGQLRKCKLEEIDITLITDQDGERGDDRQELARVVQEVCKKAGDLFACTYYGPGSGQHSRDPRVVFQRRKLPREDALQAIVRKAETLGYLDMGTDFTKQVLFSEEVCQAVAATGLPVHLHFGWHMTSEELLCLVQLNLKVGGVEWFHKETRGTKALTSPAWKDPAKTVTVLHNLFVREYDRSLPAGYPGLTELGLRGRPRPAMIPSGCSHLSLTYQDGRACTQGLESLQQVRSLRLEHVRVTWLPPNLEELTLVNCRSAVPEPAQTILLHRLTIASCSLQAGSLGGAVGQPIVDLKEWVDKTKPQHLAVYDTVVSMGDSWAAFADQLALSKIQSVHFEGCTLVSREEGTVEQPDDFVAHVNSLLDDVFSVNVTPPKGSSPYQCSVSRRHLILSSPEDPQEQ</sequence>
<proteinExistence type="predicted"/>
<dbReference type="Proteomes" id="UP001491310">
    <property type="component" value="Unassembled WGS sequence"/>
</dbReference>
<name>A0ABR2YPN7_9CHLO</name>
<evidence type="ECO:0000313" key="1">
    <source>
        <dbReference type="EMBL" id="KAK9909020.1"/>
    </source>
</evidence>
<comment type="caution">
    <text evidence="1">The sequence shown here is derived from an EMBL/GenBank/DDBJ whole genome shotgun (WGS) entry which is preliminary data.</text>
</comment>
<evidence type="ECO:0000313" key="2">
    <source>
        <dbReference type="Proteomes" id="UP001491310"/>
    </source>
</evidence>
<reference evidence="1 2" key="1">
    <citation type="journal article" date="2024" name="Nat. Commun.">
        <title>Phylogenomics reveals the evolutionary origins of lichenization in chlorophyte algae.</title>
        <authorList>
            <person name="Puginier C."/>
            <person name="Libourel C."/>
            <person name="Otte J."/>
            <person name="Skaloud P."/>
            <person name="Haon M."/>
            <person name="Grisel S."/>
            <person name="Petersen M."/>
            <person name="Berrin J.G."/>
            <person name="Delaux P.M."/>
            <person name="Dal Grande F."/>
            <person name="Keller J."/>
        </authorList>
    </citation>
    <scope>NUCLEOTIDE SEQUENCE [LARGE SCALE GENOMIC DNA]</scope>
    <source>
        <strain evidence="1 2">SAG 216-7</strain>
    </source>
</reference>
<keyword evidence="2" id="KW-1185">Reference proteome</keyword>
<protein>
    <submittedName>
        <fullName evidence="1">Uncharacterized protein</fullName>
    </submittedName>
</protein>
<gene>
    <name evidence="1" type="ORF">WJX75_006129</name>
</gene>
<organism evidence="1 2">
    <name type="scientific">Coccomyxa subellipsoidea</name>
    <dbReference type="NCBI Taxonomy" id="248742"/>
    <lineage>
        <taxon>Eukaryota</taxon>
        <taxon>Viridiplantae</taxon>
        <taxon>Chlorophyta</taxon>
        <taxon>core chlorophytes</taxon>
        <taxon>Trebouxiophyceae</taxon>
        <taxon>Trebouxiophyceae incertae sedis</taxon>
        <taxon>Coccomyxaceae</taxon>
        <taxon>Coccomyxa</taxon>
    </lineage>
</organism>
<dbReference type="EMBL" id="JALJOT010000007">
    <property type="protein sequence ID" value="KAK9909020.1"/>
    <property type="molecule type" value="Genomic_DNA"/>
</dbReference>
<accession>A0ABR2YPN7</accession>